<dbReference type="Pfam" id="PF16859">
    <property type="entry name" value="TetR_C_11"/>
    <property type="match status" value="1"/>
</dbReference>
<dbReference type="InterPro" id="IPR050109">
    <property type="entry name" value="HTH-type_TetR-like_transc_reg"/>
</dbReference>
<evidence type="ECO:0000256" key="2">
    <source>
        <dbReference type="ARBA" id="ARBA00023125"/>
    </source>
</evidence>
<dbReference type="InterPro" id="IPR023772">
    <property type="entry name" value="DNA-bd_HTH_TetR-type_CS"/>
</dbReference>
<organism evidence="7 8">
    <name type="scientific">Nocardioides pocheonensis</name>
    <dbReference type="NCBI Taxonomy" id="661485"/>
    <lineage>
        <taxon>Bacteria</taxon>
        <taxon>Bacillati</taxon>
        <taxon>Actinomycetota</taxon>
        <taxon>Actinomycetes</taxon>
        <taxon>Propionibacteriales</taxon>
        <taxon>Nocardioidaceae</taxon>
        <taxon>Nocardioides</taxon>
    </lineage>
</organism>
<dbReference type="GO" id="GO:0000976">
    <property type="term" value="F:transcription cis-regulatory region binding"/>
    <property type="evidence" value="ECO:0007669"/>
    <property type="project" value="TreeGrafter"/>
</dbReference>
<dbReference type="SUPFAM" id="SSF46689">
    <property type="entry name" value="Homeodomain-like"/>
    <property type="match status" value="1"/>
</dbReference>
<evidence type="ECO:0000256" key="1">
    <source>
        <dbReference type="ARBA" id="ARBA00023015"/>
    </source>
</evidence>
<keyword evidence="2 4" id="KW-0238">DNA-binding</keyword>
<dbReference type="InterPro" id="IPR001647">
    <property type="entry name" value="HTH_TetR"/>
</dbReference>
<reference evidence="7 8" key="1">
    <citation type="submission" date="2018-11" db="EMBL/GenBank/DDBJ databases">
        <authorList>
            <person name="Li F."/>
        </authorList>
    </citation>
    <scope>NUCLEOTIDE SEQUENCE [LARGE SCALE GENOMIC DNA]</scope>
    <source>
        <strain evidence="7 8">Gsoil 818</strain>
    </source>
</reference>
<evidence type="ECO:0000259" key="6">
    <source>
        <dbReference type="PROSITE" id="PS50977"/>
    </source>
</evidence>
<dbReference type="Gene3D" id="1.10.10.60">
    <property type="entry name" value="Homeodomain-like"/>
    <property type="match status" value="1"/>
</dbReference>
<keyword evidence="3" id="KW-0804">Transcription</keyword>
<evidence type="ECO:0000256" key="4">
    <source>
        <dbReference type="PROSITE-ProRule" id="PRU00335"/>
    </source>
</evidence>
<feature type="region of interest" description="Disordered" evidence="5">
    <location>
        <begin position="1"/>
        <end position="25"/>
    </location>
</feature>
<evidence type="ECO:0000313" key="7">
    <source>
        <dbReference type="EMBL" id="RNM15820.1"/>
    </source>
</evidence>
<evidence type="ECO:0000256" key="3">
    <source>
        <dbReference type="ARBA" id="ARBA00023163"/>
    </source>
</evidence>
<dbReference type="SUPFAM" id="SSF48498">
    <property type="entry name" value="Tetracyclin repressor-like, C-terminal domain"/>
    <property type="match status" value="1"/>
</dbReference>
<evidence type="ECO:0000313" key="8">
    <source>
        <dbReference type="Proteomes" id="UP000279994"/>
    </source>
</evidence>
<keyword evidence="1" id="KW-0805">Transcription regulation</keyword>
<dbReference type="PROSITE" id="PS01081">
    <property type="entry name" value="HTH_TETR_1"/>
    <property type="match status" value="1"/>
</dbReference>
<dbReference type="InterPro" id="IPR036271">
    <property type="entry name" value="Tet_transcr_reg_TetR-rel_C_sf"/>
</dbReference>
<gene>
    <name evidence="7" type="ORF">EFL26_06500</name>
</gene>
<dbReference type="PANTHER" id="PTHR30055:SF148">
    <property type="entry name" value="TETR-FAMILY TRANSCRIPTIONAL REGULATOR"/>
    <property type="match status" value="1"/>
</dbReference>
<keyword evidence="8" id="KW-1185">Reference proteome</keyword>
<dbReference type="AlphaFoldDB" id="A0A3N0GUL8"/>
<dbReference type="InterPro" id="IPR009057">
    <property type="entry name" value="Homeodomain-like_sf"/>
</dbReference>
<dbReference type="PRINTS" id="PR00455">
    <property type="entry name" value="HTHTETR"/>
</dbReference>
<accession>A0A3N0GUL8</accession>
<evidence type="ECO:0000256" key="5">
    <source>
        <dbReference type="SAM" id="MobiDB-lite"/>
    </source>
</evidence>
<dbReference type="InterPro" id="IPR011075">
    <property type="entry name" value="TetR_C"/>
</dbReference>
<feature type="DNA-binding region" description="H-T-H motif" evidence="4">
    <location>
        <begin position="46"/>
        <end position="65"/>
    </location>
</feature>
<feature type="domain" description="HTH tetR-type" evidence="6">
    <location>
        <begin position="23"/>
        <end position="83"/>
    </location>
</feature>
<dbReference type="GO" id="GO:0003700">
    <property type="term" value="F:DNA-binding transcription factor activity"/>
    <property type="evidence" value="ECO:0007669"/>
    <property type="project" value="TreeGrafter"/>
</dbReference>
<dbReference type="Gene3D" id="1.10.357.10">
    <property type="entry name" value="Tetracycline Repressor, domain 2"/>
    <property type="match status" value="1"/>
</dbReference>
<dbReference type="PROSITE" id="PS50977">
    <property type="entry name" value="HTH_TETR_2"/>
    <property type="match status" value="1"/>
</dbReference>
<dbReference type="Pfam" id="PF00440">
    <property type="entry name" value="TetR_N"/>
    <property type="match status" value="1"/>
</dbReference>
<dbReference type="EMBL" id="RJSF01000019">
    <property type="protein sequence ID" value="RNM15820.1"/>
    <property type="molecule type" value="Genomic_DNA"/>
</dbReference>
<comment type="caution">
    <text evidence="7">The sequence shown here is derived from an EMBL/GenBank/DDBJ whole genome shotgun (WGS) entry which is preliminary data.</text>
</comment>
<dbReference type="Proteomes" id="UP000279994">
    <property type="component" value="Unassembled WGS sequence"/>
</dbReference>
<proteinExistence type="predicted"/>
<dbReference type="PANTHER" id="PTHR30055">
    <property type="entry name" value="HTH-TYPE TRANSCRIPTIONAL REGULATOR RUTR"/>
    <property type="match status" value="1"/>
</dbReference>
<dbReference type="RefSeq" id="WP_123222071.1">
    <property type="nucleotide sequence ID" value="NZ_RJSF01000019.1"/>
</dbReference>
<protein>
    <submittedName>
        <fullName evidence="7">TetR/AcrR family transcriptional regulator</fullName>
    </submittedName>
</protein>
<name>A0A3N0GUL8_9ACTN</name>
<sequence length="207" mass="22752">MSGSPAQPEEPRAPRRKGRPRDASADDRILAAAAELILTRGFDNMTVDEVAARARAGKATVYRRWAGKEDLAFAALEQLYSTQLPIPDTGSLRGDLLEATRQALAFSGTDTGRAYMRMTVAESLRDPRIGALYTSAFEGQEAAARQLFERGIARGELRPDFRMDLAVNWFAGLMILYAIIERPVPAPEEAEDFVEFMLEGIAARSEG</sequence>